<dbReference type="PANTHER" id="PTHR30349:SF64">
    <property type="entry name" value="PROPHAGE INTEGRASE INTD-RELATED"/>
    <property type="match status" value="1"/>
</dbReference>
<reference evidence="9" key="1">
    <citation type="journal article" date="2021" name="PeerJ">
        <title>Extensive microbial diversity within the chicken gut microbiome revealed by metagenomics and culture.</title>
        <authorList>
            <person name="Gilroy R."/>
            <person name="Ravi A."/>
            <person name="Getino M."/>
            <person name="Pursley I."/>
            <person name="Horton D.L."/>
            <person name="Alikhan N.F."/>
            <person name="Baker D."/>
            <person name="Gharbi K."/>
            <person name="Hall N."/>
            <person name="Watson M."/>
            <person name="Adriaenssens E.M."/>
            <person name="Foster-Nyarko E."/>
            <person name="Jarju S."/>
            <person name="Secka A."/>
            <person name="Antonio M."/>
            <person name="Oren A."/>
            <person name="Chaudhuri R.R."/>
            <person name="La Ragione R."/>
            <person name="Hildebrand F."/>
            <person name="Pallen M.J."/>
        </authorList>
    </citation>
    <scope>NUCLEOTIDE SEQUENCE</scope>
    <source>
        <strain evidence="9">CHK178-16964</strain>
    </source>
</reference>
<dbReference type="SUPFAM" id="SSF56349">
    <property type="entry name" value="DNA breaking-rejoining enzymes"/>
    <property type="match status" value="1"/>
</dbReference>
<dbReference type="AlphaFoldDB" id="A0A9D2KNJ3"/>
<dbReference type="Proteomes" id="UP000823900">
    <property type="component" value="Unassembled WGS sequence"/>
</dbReference>
<dbReference type="InterPro" id="IPR010998">
    <property type="entry name" value="Integrase_recombinase_N"/>
</dbReference>
<feature type="domain" description="Core-binding (CB)" evidence="8">
    <location>
        <begin position="65"/>
        <end position="148"/>
    </location>
</feature>
<dbReference type="InterPro" id="IPR050090">
    <property type="entry name" value="Tyrosine_recombinase_XerCD"/>
</dbReference>
<reference evidence="9" key="2">
    <citation type="submission" date="2021-04" db="EMBL/GenBank/DDBJ databases">
        <authorList>
            <person name="Gilroy R."/>
        </authorList>
    </citation>
    <scope>NUCLEOTIDE SEQUENCE</scope>
    <source>
        <strain evidence="9">CHK178-16964</strain>
    </source>
</reference>
<evidence type="ECO:0000256" key="6">
    <source>
        <dbReference type="PROSITE-ProRule" id="PRU01248"/>
    </source>
</evidence>
<evidence type="ECO:0000256" key="3">
    <source>
        <dbReference type="ARBA" id="ARBA00022908"/>
    </source>
</evidence>
<dbReference type="CDD" id="cd01189">
    <property type="entry name" value="INT_ICEBs1_C_like"/>
    <property type="match status" value="1"/>
</dbReference>
<dbReference type="GO" id="GO:0006310">
    <property type="term" value="P:DNA recombination"/>
    <property type="evidence" value="ECO:0007669"/>
    <property type="project" value="UniProtKB-KW"/>
</dbReference>
<name>A0A9D2KNJ3_9FIRM</name>
<evidence type="ECO:0000256" key="2">
    <source>
        <dbReference type="ARBA" id="ARBA00008857"/>
    </source>
</evidence>
<organism evidence="9 10">
    <name type="scientific">Candidatus Lachnoclostridium stercoravium</name>
    <dbReference type="NCBI Taxonomy" id="2838633"/>
    <lineage>
        <taxon>Bacteria</taxon>
        <taxon>Bacillati</taxon>
        <taxon>Bacillota</taxon>
        <taxon>Clostridia</taxon>
        <taxon>Lachnospirales</taxon>
        <taxon>Lachnospiraceae</taxon>
    </lineage>
</organism>
<dbReference type="InterPro" id="IPR013762">
    <property type="entry name" value="Integrase-like_cat_sf"/>
</dbReference>
<dbReference type="Gene3D" id="1.10.443.10">
    <property type="entry name" value="Intergrase catalytic core"/>
    <property type="match status" value="1"/>
</dbReference>
<evidence type="ECO:0000259" key="7">
    <source>
        <dbReference type="PROSITE" id="PS51898"/>
    </source>
</evidence>
<dbReference type="Pfam" id="PF14659">
    <property type="entry name" value="Phage_int_SAM_3"/>
    <property type="match status" value="1"/>
</dbReference>
<dbReference type="InterPro" id="IPR002104">
    <property type="entry name" value="Integrase_catalytic"/>
</dbReference>
<keyword evidence="4 6" id="KW-0238">DNA-binding</keyword>
<dbReference type="GO" id="GO:0003677">
    <property type="term" value="F:DNA binding"/>
    <property type="evidence" value="ECO:0007669"/>
    <property type="project" value="UniProtKB-UniRule"/>
</dbReference>
<evidence type="ECO:0000256" key="5">
    <source>
        <dbReference type="ARBA" id="ARBA00023172"/>
    </source>
</evidence>
<proteinExistence type="inferred from homology"/>
<evidence type="ECO:0000256" key="4">
    <source>
        <dbReference type="ARBA" id="ARBA00023125"/>
    </source>
</evidence>
<dbReference type="InterPro" id="IPR044068">
    <property type="entry name" value="CB"/>
</dbReference>
<dbReference type="Pfam" id="PF00589">
    <property type="entry name" value="Phage_integrase"/>
    <property type="match status" value="1"/>
</dbReference>
<evidence type="ECO:0000313" key="10">
    <source>
        <dbReference type="Proteomes" id="UP000823900"/>
    </source>
</evidence>
<dbReference type="EMBL" id="DWZA01000004">
    <property type="protein sequence ID" value="HJA70016.1"/>
    <property type="molecule type" value="Genomic_DNA"/>
</dbReference>
<dbReference type="PROSITE" id="PS51900">
    <property type="entry name" value="CB"/>
    <property type="match status" value="1"/>
</dbReference>
<gene>
    <name evidence="9" type="ORF">IAA07_00360</name>
</gene>
<dbReference type="PANTHER" id="PTHR30349">
    <property type="entry name" value="PHAGE INTEGRASE-RELATED"/>
    <property type="match status" value="1"/>
</dbReference>
<evidence type="ECO:0000259" key="8">
    <source>
        <dbReference type="PROSITE" id="PS51900"/>
    </source>
</evidence>
<dbReference type="InterPro" id="IPR004107">
    <property type="entry name" value="Integrase_SAM-like_N"/>
</dbReference>
<dbReference type="Gene3D" id="1.10.150.130">
    <property type="match status" value="1"/>
</dbReference>
<comment type="similarity">
    <text evidence="2">Belongs to the 'phage' integrase family.</text>
</comment>
<keyword evidence="3" id="KW-0229">DNA integration</keyword>
<protein>
    <submittedName>
        <fullName evidence="9">Site-specific integrase</fullName>
    </submittedName>
</protein>
<dbReference type="InterPro" id="IPR011010">
    <property type="entry name" value="DNA_brk_join_enz"/>
</dbReference>
<accession>A0A9D2KNJ3</accession>
<evidence type="ECO:0000313" key="9">
    <source>
        <dbReference type="EMBL" id="HJA70016.1"/>
    </source>
</evidence>
<comment type="caution">
    <text evidence="9">The sequence shown here is derived from an EMBL/GenBank/DDBJ whole genome shotgun (WGS) entry which is preliminary data.</text>
</comment>
<dbReference type="GO" id="GO:0015074">
    <property type="term" value="P:DNA integration"/>
    <property type="evidence" value="ECO:0007669"/>
    <property type="project" value="UniProtKB-KW"/>
</dbReference>
<dbReference type="PROSITE" id="PS51898">
    <property type="entry name" value="TYR_RECOMBINASE"/>
    <property type="match status" value="1"/>
</dbReference>
<feature type="domain" description="Tyr recombinase" evidence="7">
    <location>
        <begin position="170"/>
        <end position="367"/>
    </location>
</feature>
<sequence length="376" mass="43598">MAKDQKGKELPPGIRQRKNGRYEGRVKYDYESYSVYGDTVTEVKKKMTELRYKLEHGQFVDKTIITLNEWFQTWISVYKEKSVKKGTIIAYKNSFRYYIEPALGDKKLSKIRGEHVQQLFNDLEERGIAVAYIKVLAAILNGCFKQAFKNGLIESNPVAKTTLPKQGEKRQRRVLTPEEQEIFFKYAKESYLYNLFALMLMTGMRTGEARGLKYCDIDRKSNVLHIKRTLKYEAGWGFFEDTPKTSTSKRDIPMTEEIKAVLQNQKDRFETNIIDLNAYIFRTPEGGPISRERVQAELDRIIKAIQKENPDFKRFTSHCFRHTFATRAIENGMKPQTLKTILGHSSLAMTMDLYSHVLPSTKADEMEKISSAFKAI</sequence>
<keyword evidence="5" id="KW-0233">DNA recombination</keyword>
<evidence type="ECO:0000256" key="1">
    <source>
        <dbReference type="ARBA" id="ARBA00003283"/>
    </source>
</evidence>
<comment type="function">
    <text evidence="1">Site-specific tyrosine recombinase, which acts by catalyzing the cutting and rejoining of the recombining DNA molecules.</text>
</comment>